<dbReference type="InterPro" id="IPR046848">
    <property type="entry name" value="E_motif"/>
</dbReference>
<dbReference type="FunFam" id="1.25.40.10:FF:000196">
    <property type="entry name" value="Pentatricopeptide repeat-containing protein At4g14850"/>
    <property type="match status" value="1"/>
</dbReference>
<reference evidence="6" key="2">
    <citation type="submission" date="2025-08" db="UniProtKB">
        <authorList>
            <consortium name="RefSeq"/>
        </authorList>
    </citation>
    <scope>IDENTIFICATION</scope>
    <source>
        <tissue evidence="6">Leaf</tissue>
    </source>
</reference>
<evidence type="ECO:0000313" key="5">
    <source>
        <dbReference type="Proteomes" id="UP000515151"/>
    </source>
</evidence>
<dbReference type="SUPFAM" id="SSF48452">
    <property type="entry name" value="TPR-like"/>
    <property type="match status" value="1"/>
</dbReference>
<dbReference type="FunFam" id="1.25.40.10:FF:000366">
    <property type="entry name" value="Pentatricopeptide (PPR) repeat-containing protein"/>
    <property type="match status" value="1"/>
</dbReference>
<keyword evidence="5" id="KW-1185">Reference proteome</keyword>
<comment type="similarity">
    <text evidence="1">Belongs to the PPR family. PCMP-H subfamily.</text>
</comment>
<evidence type="ECO:0000256" key="2">
    <source>
        <dbReference type="ARBA" id="ARBA00022737"/>
    </source>
</evidence>
<dbReference type="FunFam" id="1.25.40.10:FF:000031">
    <property type="entry name" value="Pentatricopeptide repeat-containing protein mitochondrial"/>
    <property type="match status" value="1"/>
</dbReference>
<dbReference type="Pfam" id="PF20431">
    <property type="entry name" value="E_motif"/>
    <property type="match status" value="1"/>
</dbReference>
<dbReference type="GO" id="GO:0009451">
    <property type="term" value="P:RNA modification"/>
    <property type="evidence" value="ECO:0007669"/>
    <property type="project" value="InterPro"/>
</dbReference>
<feature type="repeat" description="PPR" evidence="3">
    <location>
        <begin position="45"/>
        <end position="79"/>
    </location>
</feature>
<evidence type="ECO:0000313" key="6">
    <source>
        <dbReference type="RefSeq" id="XP_031380522.1"/>
    </source>
</evidence>
<feature type="repeat" description="PPR" evidence="3">
    <location>
        <begin position="359"/>
        <end position="393"/>
    </location>
</feature>
<dbReference type="Pfam" id="PF13041">
    <property type="entry name" value="PPR_2"/>
    <property type="match status" value="2"/>
</dbReference>
<protein>
    <submittedName>
        <fullName evidence="6">Pentatricopeptide repeat-containing protein At3g26782, mitochondrial isoform X2</fullName>
    </submittedName>
</protein>
<gene>
    <name evidence="6" type="primary">LOC116195456</name>
</gene>
<feature type="repeat" description="PPR" evidence="3">
    <location>
        <begin position="257"/>
        <end position="291"/>
    </location>
</feature>
<dbReference type="NCBIfam" id="TIGR00756">
    <property type="entry name" value="PPR"/>
    <property type="match status" value="8"/>
</dbReference>
<proteinExistence type="inferred from homology"/>
<evidence type="ECO:0000256" key="1">
    <source>
        <dbReference type="ARBA" id="ARBA00006643"/>
    </source>
</evidence>
<dbReference type="InterPro" id="IPR002885">
    <property type="entry name" value="PPR_rpt"/>
</dbReference>
<dbReference type="PANTHER" id="PTHR47926">
    <property type="entry name" value="PENTATRICOPEPTIDE REPEAT-CONTAINING PROTEIN"/>
    <property type="match status" value="1"/>
</dbReference>
<dbReference type="InterPro" id="IPR032867">
    <property type="entry name" value="DYW_dom"/>
</dbReference>
<dbReference type="Gene3D" id="1.25.40.10">
    <property type="entry name" value="Tetratricopeptide repeat domain"/>
    <property type="match status" value="3"/>
</dbReference>
<dbReference type="Proteomes" id="UP000515151">
    <property type="component" value="Chromosome 2"/>
</dbReference>
<dbReference type="InterPro" id="IPR011990">
    <property type="entry name" value="TPR-like_helical_dom_sf"/>
</dbReference>
<dbReference type="GO" id="GO:0008270">
    <property type="term" value="F:zinc ion binding"/>
    <property type="evidence" value="ECO:0007669"/>
    <property type="project" value="InterPro"/>
</dbReference>
<dbReference type="GO" id="GO:0003723">
    <property type="term" value="F:RNA binding"/>
    <property type="evidence" value="ECO:0007669"/>
    <property type="project" value="InterPro"/>
</dbReference>
<dbReference type="FunFam" id="1.25.40.10:FF:000968">
    <property type="entry name" value="Pentatricopeptide repeat-containing protein, mitochondrial"/>
    <property type="match status" value="1"/>
</dbReference>
<dbReference type="Pfam" id="PF14432">
    <property type="entry name" value="DYW_deaminase"/>
    <property type="match status" value="1"/>
</dbReference>
<dbReference type="Pfam" id="PF01535">
    <property type="entry name" value="PPR"/>
    <property type="match status" value="4"/>
</dbReference>
<feature type="repeat" description="PPR" evidence="3">
    <location>
        <begin position="394"/>
        <end position="429"/>
    </location>
</feature>
<evidence type="ECO:0000256" key="3">
    <source>
        <dbReference type="PROSITE-ProRule" id="PRU00708"/>
    </source>
</evidence>
<dbReference type="RefSeq" id="XP_031380522.1">
    <property type="nucleotide sequence ID" value="XM_031524662.1"/>
</dbReference>
<keyword evidence="2" id="KW-0677">Repeat</keyword>
<accession>A0A6P8C9V1</accession>
<feature type="repeat" description="PPR" evidence="3">
    <location>
        <begin position="115"/>
        <end position="149"/>
    </location>
</feature>
<dbReference type="PANTHER" id="PTHR47926:SF500">
    <property type="entry name" value="REPEAT-CONTAINING PROTEIN, PUTATIVE-RELATED"/>
    <property type="match status" value="1"/>
</dbReference>
<dbReference type="GeneID" id="116195456"/>
<dbReference type="PROSITE" id="PS51375">
    <property type="entry name" value="PPR"/>
    <property type="match status" value="6"/>
</dbReference>
<dbReference type="InterPro" id="IPR046960">
    <property type="entry name" value="PPR_At4g14850-like_plant"/>
</dbReference>
<reference evidence="5" key="1">
    <citation type="journal article" date="2020" name="Plant Biotechnol. J.">
        <title>The pomegranate (Punica granatum L.) draft genome dissects genetic divergence between soft- and hard-seeded cultivars.</title>
        <authorList>
            <person name="Luo X."/>
            <person name="Li H."/>
            <person name="Wu Z."/>
            <person name="Yao W."/>
            <person name="Zhao P."/>
            <person name="Cao D."/>
            <person name="Yu H."/>
            <person name="Li K."/>
            <person name="Poudel K."/>
            <person name="Zhao D."/>
            <person name="Zhang F."/>
            <person name="Xia X."/>
            <person name="Chen L."/>
            <person name="Wang Q."/>
            <person name="Jing D."/>
            <person name="Cao S."/>
        </authorList>
    </citation>
    <scope>NUCLEOTIDE SEQUENCE [LARGE SCALE GENOMIC DNA]</scope>
    <source>
        <strain evidence="5">cv. Tunisia</strain>
    </source>
</reference>
<feature type="repeat" description="PPR" evidence="3">
    <location>
        <begin position="328"/>
        <end position="358"/>
    </location>
</feature>
<feature type="domain" description="DYW" evidence="4">
    <location>
        <begin position="574"/>
        <end position="665"/>
    </location>
</feature>
<name>A0A6P8C9V1_PUNGR</name>
<dbReference type="AlphaFoldDB" id="A0A6P8C9V1"/>
<sequence length="665" mass="74055">MKTAARAKPLLSLAPTPDKAPPSIAITNSSPNLAPWFDKYVDRTNVGSWNSVIAELARSGDSAEALGAFASMRRLSVSPNRSSFPCAIKSCSALLDLSSGRQAHQQAVVFGYESDLFVSSALIDMYSKCGELTDARLLFDEMPRRNVVSWTSMMTGYIQNGNWLEALSVFKDLLVEEREIGRSDNGEVLVDSIAMSSALSACSHAAKRHTTEGLHSIVLKKGFGSYSGVRNGLIDAYAKCREVGKSREVFDEMGERDSVSWNSMIAVYAQGGMAMEALEVFAKMVKERSVKFNEVTLSTALFACAHLGALRAGKCIHDQAIKMNLEGDVYVGTSVVDMYCKCGRVEKARKAFVRIKQRNVTTWTALIRGYGMHGQARKALEVFYDMIKARVRPNYVTFVSVLNACSHSGLLDEGWHWFNSMLHEYGIEPGIEHYGCIVDLLGRAGHLQRAYDLIQGMKMEPDFVIWGSLLGACRVHKNVELGEVSARKLFELDPDNCGYYVLLCNIYADAERWEDIDRVRGIMKSRGLVKTPGFSLVELRGQVHMFLVGDREHPQHEKVYQFLEEISVRLQEAGHVPNTSSDSHDVEGEEKEMFLRIHSEKLAVAFGIMNSSPGTTVQVIKNLRVCTDCHTVIKLMSRIADREIVVRDSKRFHHFKDGSCSCGDY</sequence>
<organism evidence="5 6">
    <name type="scientific">Punica granatum</name>
    <name type="common">Pomegranate</name>
    <dbReference type="NCBI Taxonomy" id="22663"/>
    <lineage>
        <taxon>Eukaryota</taxon>
        <taxon>Viridiplantae</taxon>
        <taxon>Streptophyta</taxon>
        <taxon>Embryophyta</taxon>
        <taxon>Tracheophyta</taxon>
        <taxon>Spermatophyta</taxon>
        <taxon>Magnoliopsida</taxon>
        <taxon>eudicotyledons</taxon>
        <taxon>Gunneridae</taxon>
        <taxon>Pentapetalae</taxon>
        <taxon>rosids</taxon>
        <taxon>malvids</taxon>
        <taxon>Myrtales</taxon>
        <taxon>Lythraceae</taxon>
        <taxon>Punica</taxon>
    </lineage>
</organism>
<evidence type="ECO:0000259" key="4">
    <source>
        <dbReference type="Pfam" id="PF14432"/>
    </source>
</evidence>